<evidence type="ECO:0000256" key="4">
    <source>
        <dbReference type="ARBA" id="ARBA00022857"/>
    </source>
</evidence>
<dbReference type="Pfam" id="PF00745">
    <property type="entry name" value="GlutR_dimer"/>
    <property type="match status" value="1"/>
</dbReference>
<dbReference type="NCBIfam" id="TIGR01035">
    <property type="entry name" value="hemA"/>
    <property type="match status" value="1"/>
</dbReference>
<feature type="binding site" evidence="8">
    <location>
        <begin position="114"/>
        <end position="116"/>
    </location>
    <ligand>
        <name>substrate</name>
    </ligand>
</feature>
<comment type="miscellaneous">
    <text evidence="8">During catalysis, the active site Cys acts as a nucleophile attacking the alpha-carbonyl group of tRNA-bound glutamate with the formation of a thioester intermediate between enzyme and glutamate, and the concomitant release of tRNA(Glu). The thioester intermediate is finally reduced by direct hydride transfer from NADPH, to form the product GSA.</text>
</comment>
<feature type="binding site" evidence="8">
    <location>
        <position position="120"/>
    </location>
    <ligand>
        <name>substrate</name>
    </ligand>
</feature>
<feature type="site" description="Important for activity" evidence="8">
    <location>
        <position position="99"/>
    </location>
</feature>
<keyword evidence="4 8" id="KW-0521">NADP</keyword>
<dbReference type="PROSITE" id="PS00747">
    <property type="entry name" value="GLUTR"/>
    <property type="match status" value="1"/>
</dbReference>
<dbReference type="Pfam" id="PF05201">
    <property type="entry name" value="GlutR_N"/>
    <property type="match status" value="1"/>
</dbReference>
<dbReference type="InterPro" id="IPR015896">
    <property type="entry name" value="4pyrrol_synth_GluRdtase_dimer"/>
</dbReference>
<comment type="catalytic activity">
    <reaction evidence="7 8 9">
        <text>(S)-4-amino-5-oxopentanoate + tRNA(Glu) + NADP(+) = L-glutamyl-tRNA(Glu) + NADPH + H(+)</text>
        <dbReference type="Rhea" id="RHEA:12344"/>
        <dbReference type="Rhea" id="RHEA-COMP:9663"/>
        <dbReference type="Rhea" id="RHEA-COMP:9680"/>
        <dbReference type="ChEBI" id="CHEBI:15378"/>
        <dbReference type="ChEBI" id="CHEBI:57501"/>
        <dbReference type="ChEBI" id="CHEBI:57783"/>
        <dbReference type="ChEBI" id="CHEBI:58349"/>
        <dbReference type="ChEBI" id="CHEBI:78442"/>
        <dbReference type="ChEBI" id="CHEBI:78520"/>
        <dbReference type="EC" id="1.2.1.70"/>
    </reaction>
</comment>
<dbReference type="InterPro" id="IPR036291">
    <property type="entry name" value="NAD(P)-bd_dom_sf"/>
</dbReference>
<gene>
    <name evidence="8" type="primary">hemA</name>
    <name evidence="13" type="ORF">J8C05_15045</name>
</gene>
<comment type="function">
    <text evidence="8">Catalyzes the NADPH-dependent reduction of glutamyl-tRNA(Glu) to glutamate 1-semialdehyde (GSA).</text>
</comment>
<dbReference type="EMBL" id="CP072643">
    <property type="protein sequence ID" value="QUV95326.1"/>
    <property type="molecule type" value="Genomic_DNA"/>
</dbReference>
<evidence type="ECO:0000313" key="13">
    <source>
        <dbReference type="EMBL" id="QUV95326.1"/>
    </source>
</evidence>
<dbReference type="SUPFAM" id="SSF69075">
    <property type="entry name" value="Glutamyl tRNA-reductase dimerization domain"/>
    <property type="match status" value="1"/>
</dbReference>
<dbReference type="HAMAP" id="MF_00087">
    <property type="entry name" value="Glu_tRNA_reductase"/>
    <property type="match status" value="1"/>
</dbReference>
<dbReference type="Gene3D" id="3.40.50.720">
    <property type="entry name" value="NAD(P)-binding Rossmann-like Domain"/>
    <property type="match status" value="1"/>
</dbReference>
<evidence type="ECO:0000259" key="11">
    <source>
        <dbReference type="Pfam" id="PF01488"/>
    </source>
</evidence>
<comment type="subunit">
    <text evidence="8">Homodimer.</text>
</comment>
<dbReference type="CDD" id="cd05213">
    <property type="entry name" value="NAD_bind_Glutamyl_tRNA_reduct"/>
    <property type="match status" value="1"/>
</dbReference>
<protein>
    <recommendedName>
        <fullName evidence="3 8">Glutamyl-tRNA reductase</fullName>
        <shortName evidence="8">GluTR</shortName>
        <ecNumber evidence="3 8">1.2.1.70</ecNumber>
    </recommendedName>
</protein>
<feature type="active site" description="Nucleophile" evidence="8">
    <location>
        <position position="50"/>
    </location>
</feature>
<comment type="domain">
    <text evidence="8">Possesses an unusual extended V-shaped dimeric structure with each monomer consisting of three distinct domains arranged along a curved 'spinal' alpha-helix. The N-terminal catalytic domain specifically recognizes the glutamate moiety of the substrate. The second domain is the NADPH-binding domain, and the third C-terminal domain is responsible for dimerization.</text>
</comment>
<evidence type="ECO:0000256" key="5">
    <source>
        <dbReference type="ARBA" id="ARBA00023002"/>
    </source>
</evidence>
<proteinExistence type="inferred from homology"/>
<feature type="binding site" evidence="8">
    <location>
        <begin position="49"/>
        <end position="52"/>
    </location>
    <ligand>
        <name>substrate</name>
    </ligand>
</feature>
<comment type="pathway">
    <text evidence="1 8 9">Porphyrin-containing compound metabolism; protoporphyrin-IX biosynthesis; 5-aminolevulinate from L-glutamyl-tRNA(Glu): step 1/2.</text>
</comment>
<sequence>MKFVLVGLNHHTAPIAVRERFAFSKHYLPEALNLFVDGQNICEGMILSTCNRVELLGVTPYEGTQGIACVKNFLKAIHQKCDSYDEHLYYYTDQDVVRHVFRVASSLDSMIIGEPQILGQVKDAYATAQSLNKTGTLINKLMHKAFSVAKRVRTETKIGANAISVSYAAVELARRIFTSLEGQTVMLVGAGEMAELAATHLMSAGASHIVVASRSFDKAVQLATKFNGSAVIFDRFRERLPEADILIFATAAPHFVVRVADVAAAMERRRHRPMFIIDISVPRNVDPSINDLEQVFVYDVDDLQAVVESNLRERKQEAERASRIVEEEVAAFVAEWRSMAAAPFIAALNAHLVEMAQAEYERHRKRIDRLGGMSPEVERYVREVIITSILRKFAHPLIENIREAAAQGEQSRLCETFGLEVRVGAQQQVRLARSA</sequence>
<evidence type="ECO:0000259" key="10">
    <source>
        <dbReference type="Pfam" id="PF00745"/>
    </source>
</evidence>
<dbReference type="InterPro" id="IPR018214">
    <property type="entry name" value="GluRdtase_CS"/>
</dbReference>
<evidence type="ECO:0000259" key="12">
    <source>
        <dbReference type="Pfam" id="PF05201"/>
    </source>
</evidence>
<keyword evidence="5 8" id="KW-0560">Oxidoreductase</keyword>
<evidence type="ECO:0000256" key="2">
    <source>
        <dbReference type="ARBA" id="ARBA00005916"/>
    </source>
</evidence>
<dbReference type="Pfam" id="PF01488">
    <property type="entry name" value="Shikimate_DH"/>
    <property type="match status" value="1"/>
</dbReference>
<dbReference type="RefSeq" id="WP_211423557.1">
    <property type="nucleotide sequence ID" value="NZ_CP072643.1"/>
</dbReference>
<keyword evidence="6 8" id="KW-0627">Porphyrin biosynthesis</keyword>
<dbReference type="InterPro" id="IPR000343">
    <property type="entry name" value="4pyrrol_synth_GluRdtase"/>
</dbReference>
<dbReference type="Gene3D" id="3.30.460.30">
    <property type="entry name" value="Glutamyl-tRNA reductase, N-terminal domain"/>
    <property type="match status" value="1"/>
</dbReference>
<dbReference type="InterPro" id="IPR036343">
    <property type="entry name" value="GluRdtase_N_sf"/>
</dbReference>
<dbReference type="InterPro" id="IPR036453">
    <property type="entry name" value="GluRdtase_dimer_dom_sf"/>
</dbReference>
<evidence type="ECO:0000256" key="1">
    <source>
        <dbReference type="ARBA" id="ARBA00005059"/>
    </source>
</evidence>
<comment type="similarity">
    <text evidence="2 8 9">Belongs to the glutamyl-tRNA reductase family.</text>
</comment>
<feature type="domain" description="Tetrapyrrole biosynthesis glutamyl-tRNA reductase dimerisation" evidence="10">
    <location>
        <begin position="321"/>
        <end position="415"/>
    </location>
</feature>
<keyword evidence="14" id="KW-1185">Reference proteome</keyword>
<dbReference type="PIRSF" id="PIRSF000445">
    <property type="entry name" value="4pyrrol_synth_GluRdtase"/>
    <property type="match status" value="1"/>
</dbReference>
<name>A0ABX8B8B4_9BACT</name>
<evidence type="ECO:0000313" key="14">
    <source>
        <dbReference type="Proteomes" id="UP000677668"/>
    </source>
</evidence>
<dbReference type="InterPro" id="IPR015895">
    <property type="entry name" value="4pyrrol_synth_GluRdtase_N"/>
</dbReference>
<evidence type="ECO:0000256" key="9">
    <source>
        <dbReference type="RuleBase" id="RU000584"/>
    </source>
</evidence>
<evidence type="ECO:0000256" key="7">
    <source>
        <dbReference type="ARBA" id="ARBA00047464"/>
    </source>
</evidence>
<dbReference type="PANTHER" id="PTHR43013:SF1">
    <property type="entry name" value="GLUTAMYL-TRNA REDUCTASE"/>
    <property type="match status" value="1"/>
</dbReference>
<dbReference type="EC" id="1.2.1.70" evidence="3 8"/>
<evidence type="ECO:0000256" key="8">
    <source>
        <dbReference type="HAMAP-Rule" id="MF_00087"/>
    </source>
</evidence>
<dbReference type="Proteomes" id="UP000677668">
    <property type="component" value="Chromosome 2"/>
</dbReference>
<dbReference type="PANTHER" id="PTHR43013">
    <property type="entry name" value="GLUTAMYL-TRNA REDUCTASE"/>
    <property type="match status" value="1"/>
</dbReference>
<dbReference type="SUPFAM" id="SSF69742">
    <property type="entry name" value="Glutamyl tRNA-reductase catalytic, N-terminal domain"/>
    <property type="match status" value="1"/>
</dbReference>
<dbReference type="GO" id="GO:0008883">
    <property type="term" value="F:glutamyl-tRNA reductase activity"/>
    <property type="evidence" value="ECO:0007669"/>
    <property type="project" value="UniProtKB-EC"/>
</dbReference>
<feature type="binding site" evidence="8">
    <location>
        <position position="109"/>
    </location>
    <ligand>
        <name>substrate</name>
    </ligand>
</feature>
<feature type="domain" description="Quinate/shikimate 5-dehydrogenase/glutamyl-tRNA reductase" evidence="11">
    <location>
        <begin position="171"/>
        <end position="306"/>
    </location>
</feature>
<organism evidence="13 14">
    <name type="scientific">Chloracidobacterium sp. N</name>
    <dbReference type="NCBI Taxonomy" id="2821540"/>
    <lineage>
        <taxon>Bacteria</taxon>
        <taxon>Pseudomonadati</taxon>
        <taxon>Acidobacteriota</taxon>
        <taxon>Terriglobia</taxon>
        <taxon>Terriglobales</taxon>
        <taxon>Acidobacteriaceae</taxon>
        <taxon>Chloracidobacterium</taxon>
        <taxon>Chloracidobacterium aggregatum</taxon>
    </lineage>
</organism>
<accession>A0ABX8B8B4</accession>
<evidence type="ECO:0000256" key="6">
    <source>
        <dbReference type="ARBA" id="ARBA00023244"/>
    </source>
</evidence>
<feature type="binding site" evidence="8">
    <location>
        <begin position="189"/>
        <end position="194"/>
    </location>
    <ligand>
        <name>NADP(+)</name>
        <dbReference type="ChEBI" id="CHEBI:58349"/>
    </ligand>
</feature>
<dbReference type="SUPFAM" id="SSF51735">
    <property type="entry name" value="NAD(P)-binding Rossmann-fold domains"/>
    <property type="match status" value="1"/>
</dbReference>
<evidence type="ECO:0000256" key="3">
    <source>
        <dbReference type="ARBA" id="ARBA00012970"/>
    </source>
</evidence>
<dbReference type="InterPro" id="IPR006151">
    <property type="entry name" value="Shikm_DH/Glu-tRNA_Rdtase"/>
</dbReference>
<reference evidence="13 14" key="1">
    <citation type="submission" date="2021-03" db="EMBL/GenBank/DDBJ databases">
        <title>Genomic and phenotypic characterization of Chloracidobacterium isolates provides evidence for multiple species.</title>
        <authorList>
            <person name="Saini M.K."/>
            <person name="Costas A.M.G."/>
            <person name="Tank M."/>
            <person name="Bryant D.A."/>
        </authorList>
    </citation>
    <scope>NUCLEOTIDE SEQUENCE [LARGE SCALE GENOMIC DNA]</scope>
    <source>
        <strain evidence="13 14">N</strain>
    </source>
</reference>
<feature type="domain" description="Glutamyl-tRNA reductase N-terminal" evidence="12">
    <location>
        <begin position="6"/>
        <end position="156"/>
    </location>
</feature>